<feature type="compositionally biased region" description="Basic and acidic residues" evidence="1">
    <location>
        <begin position="1"/>
        <end position="19"/>
    </location>
</feature>
<name>A0A4Y2TEA1_ARAVE</name>
<dbReference type="Proteomes" id="UP000499080">
    <property type="component" value="Unassembled WGS sequence"/>
</dbReference>
<gene>
    <name evidence="2" type="ORF">AVEN_120127_1</name>
</gene>
<feature type="region of interest" description="Disordered" evidence="1">
    <location>
        <begin position="62"/>
        <end position="93"/>
    </location>
</feature>
<sequence>MWKPTHEPSTKEERMDIVKRVPKRRPSFSKRKYKILPVVESHYCSAGAAATSILLLFLGGPGRAHTESKSGPPRESNKKTSLMGLEQSPFPPLHPCAKRRSLFCFGQLFTVVTTRMFGLASSF</sequence>
<feature type="region of interest" description="Disordered" evidence="1">
    <location>
        <begin position="1"/>
        <end position="21"/>
    </location>
</feature>
<comment type="caution">
    <text evidence="2">The sequence shown here is derived from an EMBL/GenBank/DDBJ whole genome shotgun (WGS) entry which is preliminary data.</text>
</comment>
<evidence type="ECO:0000256" key="1">
    <source>
        <dbReference type="SAM" id="MobiDB-lite"/>
    </source>
</evidence>
<dbReference type="AlphaFoldDB" id="A0A4Y2TEA1"/>
<proteinExistence type="predicted"/>
<evidence type="ECO:0000313" key="2">
    <source>
        <dbReference type="EMBL" id="GBN98123.1"/>
    </source>
</evidence>
<keyword evidence="3" id="KW-1185">Reference proteome</keyword>
<dbReference type="EMBL" id="BGPR01027544">
    <property type="protein sequence ID" value="GBN98123.1"/>
    <property type="molecule type" value="Genomic_DNA"/>
</dbReference>
<evidence type="ECO:0000313" key="3">
    <source>
        <dbReference type="Proteomes" id="UP000499080"/>
    </source>
</evidence>
<protein>
    <submittedName>
        <fullName evidence="2">Uncharacterized protein</fullName>
    </submittedName>
</protein>
<organism evidence="2 3">
    <name type="scientific">Araneus ventricosus</name>
    <name type="common">Orbweaver spider</name>
    <name type="synonym">Epeira ventricosa</name>
    <dbReference type="NCBI Taxonomy" id="182803"/>
    <lineage>
        <taxon>Eukaryota</taxon>
        <taxon>Metazoa</taxon>
        <taxon>Ecdysozoa</taxon>
        <taxon>Arthropoda</taxon>
        <taxon>Chelicerata</taxon>
        <taxon>Arachnida</taxon>
        <taxon>Araneae</taxon>
        <taxon>Araneomorphae</taxon>
        <taxon>Entelegynae</taxon>
        <taxon>Araneoidea</taxon>
        <taxon>Araneidae</taxon>
        <taxon>Araneus</taxon>
    </lineage>
</organism>
<accession>A0A4Y2TEA1</accession>
<reference evidence="2 3" key="1">
    <citation type="journal article" date="2019" name="Sci. Rep.">
        <title>Orb-weaving spider Araneus ventricosus genome elucidates the spidroin gene catalogue.</title>
        <authorList>
            <person name="Kono N."/>
            <person name="Nakamura H."/>
            <person name="Ohtoshi R."/>
            <person name="Moran D.A.P."/>
            <person name="Shinohara A."/>
            <person name="Yoshida Y."/>
            <person name="Fujiwara M."/>
            <person name="Mori M."/>
            <person name="Tomita M."/>
            <person name="Arakawa K."/>
        </authorList>
    </citation>
    <scope>NUCLEOTIDE SEQUENCE [LARGE SCALE GENOMIC DNA]</scope>
</reference>